<feature type="region of interest" description="Disordered" evidence="10">
    <location>
        <begin position="1155"/>
        <end position="1176"/>
    </location>
</feature>
<dbReference type="SUPFAM" id="SSF49265">
    <property type="entry name" value="Fibronectin type III"/>
    <property type="match status" value="4"/>
</dbReference>
<dbReference type="FunFam" id="2.60.40.10:FF:000032">
    <property type="entry name" value="palladin isoform X1"/>
    <property type="match status" value="1"/>
</dbReference>
<feature type="domain" description="Ig-like" evidence="12">
    <location>
        <begin position="319"/>
        <end position="406"/>
    </location>
</feature>
<evidence type="ECO:0000256" key="9">
    <source>
        <dbReference type="ARBA" id="ARBA00023319"/>
    </source>
</evidence>
<dbReference type="Pfam" id="PF07679">
    <property type="entry name" value="I-set"/>
    <property type="match status" value="2"/>
</dbReference>
<dbReference type="PROSITE" id="PS50853">
    <property type="entry name" value="FN3"/>
    <property type="match status" value="6"/>
</dbReference>
<dbReference type="Pfam" id="PF13927">
    <property type="entry name" value="Ig_3"/>
    <property type="match status" value="1"/>
</dbReference>
<evidence type="ECO:0000259" key="12">
    <source>
        <dbReference type="PROSITE" id="PS50835"/>
    </source>
</evidence>
<dbReference type="CDD" id="cd00096">
    <property type="entry name" value="Ig"/>
    <property type="match status" value="1"/>
</dbReference>
<evidence type="ECO:0000256" key="8">
    <source>
        <dbReference type="ARBA" id="ARBA00023180"/>
    </source>
</evidence>
<dbReference type="EMBL" id="HBUF01197559">
    <property type="protein sequence ID" value="CAG6660624.1"/>
    <property type="molecule type" value="Transcribed_RNA"/>
</dbReference>
<dbReference type="GO" id="GO:0016020">
    <property type="term" value="C:membrane"/>
    <property type="evidence" value="ECO:0007669"/>
    <property type="project" value="UniProtKB-SubCell"/>
</dbReference>
<feature type="domain" description="Ig-like" evidence="12">
    <location>
        <begin position="24"/>
        <end position="115"/>
    </location>
</feature>
<dbReference type="SUPFAM" id="SSF48726">
    <property type="entry name" value="Immunoglobulin"/>
    <property type="match status" value="4"/>
</dbReference>
<evidence type="ECO:0000256" key="3">
    <source>
        <dbReference type="ARBA" id="ARBA00022692"/>
    </source>
</evidence>
<keyword evidence="5 11" id="KW-1133">Transmembrane helix</keyword>
<feature type="domain" description="Ig-like" evidence="12">
    <location>
        <begin position="226"/>
        <end position="314"/>
    </location>
</feature>
<evidence type="ECO:0000256" key="7">
    <source>
        <dbReference type="ARBA" id="ARBA00023157"/>
    </source>
</evidence>
<dbReference type="EMBL" id="HBUF01197558">
    <property type="protein sequence ID" value="CAG6660623.1"/>
    <property type="molecule type" value="Transcribed_RNA"/>
</dbReference>
<comment type="subcellular location">
    <subcellularLocation>
        <location evidence="1">Membrane</location>
        <topology evidence="1">Single-pass type I membrane protein</topology>
    </subcellularLocation>
</comment>
<dbReference type="GO" id="GO:0098609">
    <property type="term" value="P:cell-cell adhesion"/>
    <property type="evidence" value="ECO:0007669"/>
    <property type="project" value="TreeGrafter"/>
</dbReference>
<dbReference type="PANTHER" id="PTHR44170">
    <property type="entry name" value="PROTEIN SIDEKICK"/>
    <property type="match status" value="1"/>
</dbReference>
<keyword evidence="9" id="KW-0393">Immunoglobulin domain</keyword>
<dbReference type="FunFam" id="2.60.40.10:FF:000004">
    <property type="entry name" value="DCC isoform 1"/>
    <property type="match status" value="1"/>
</dbReference>
<dbReference type="GO" id="GO:0009653">
    <property type="term" value="P:anatomical structure morphogenesis"/>
    <property type="evidence" value="ECO:0007669"/>
    <property type="project" value="UniProtKB-ARBA"/>
</dbReference>
<dbReference type="InterPro" id="IPR003599">
    <property type="entry name" value="Ig_sub"/>
</dbReference>
<dbReference type="EMBL" id="HBUF01197555">
    <property type="protein sequence ID" value="CAG6660620.1"/>
    <property type="molecule type" value="Transcribed_RNA"/>
</dbReference>
<evidence type="ECO:0000256" key="1">
    <source>
        <dbReference type="ARBA" id="ARBA00004479"/>
    </source>
</evidence>
<feature type="domain" description="Ig-like" evidence="12">
    <location>
        <begin position="122"/>
        <end position="212"/>
    </location>
</feature>
<feature type="transmembrane region" description="Helical" evidence="11">
    <location>
        <begin position="1062"/>
        <end position="1088"/>
    </location>
</feature>
<dbReference type="InterPro" id="IPR013783">
    <property type="entry name" value="Ig-like_fold"/>
</dbReference>
<evidence type="ECO:0000256" key="4">
    <source>
        <dbReference type="ARBA" id="ARBA00022737"/>
    </source>
</evidence>
<feature type="transmembrane region" description="Helical" evidence="11">
    <location>
        <begin position="7"/>
        <end position="28"/>
    </location>
</feature>
<feature type="domain" description="Fibronectin type-III" evidence="13">
    <location>
        <begin position="448"/>
        <end position="540"/>
    </location>
</feature>
<dbReference type="EMBL" id="HBUF01171843">
    <property type="protein sequence ID" value="CAG6652572.1"/>
    <property type="molecule type" value="Transcribed_RNA"/>
</dbReference>
<evidence type="ECO:0000256" key="2">
    <source>
        <dbReference type="ARBA" id="ARBA00009588"/>
    </source>
</evidence>
<dbReference type="EMBL" id="HBUF01171861">
    <property type="protein sequence ID" value="CAG6652642.1"/>
    <property type="molecule type" value="Transcribed_RNA"/>
</dbReference>
<feature type="domain" description="Fibronectin type-III" evidence="13">
    <location>
        <begin position="746"/>
        <end position="840"/>
    </location>
</feature>
<evidence type="ECO:0000256" key="6">
    <source>
        <dbReference type="ARBA" id="ARBA00023136"/>
    </source>
</evidence>
<dbReference type="InterPro" id="IPR007110">
    <property type="entry name" value="Ig-like_dom"/>
</dbReference>
<dbReference type="InterPro" id="IPR036179">
    <property type="entry name" value="Ig-like_dom_sf"/>
</dbReference>
<feature type="domain" description="Fibronectin type-III" evidence="13">
    <location>
        <begin position="848"/>
        <end position="947"/>
    </location>
</feature>
<dbReference type="PANTHER" id="PTHR44170:SF54">
    <property type="entry name" value="FI24025P1"/>
    <property type="match status" value="1"/>
</dbReference>
<dbReference type="FunFam" id="2.60.40.10:FF:000028">
    <property type="entry name" value="Neuronal cell adhesion molecule"/>
    <property type="match status" value="1"/>
</dbReference>
<keyword evidence="4" id="KW-0677">Repeat</keyword>
<dbReference type="PROSITE" id="PS50835">
    <property type="entry name" value="IG_LIKE"/>
    <property type="match status" value="4"/>
</dbReference>
<dbReference type="CDD" id="cd00063">
    <property type="entry name" value="FN3"/>
    <property type="match status" value="6"/>
</dbReference>
<feature type="domain" description="Fibronectin type-III" evidence="13">
    <location>
        <begin position="952"/>
        <end position="1047"/>
    </location>
</feature>
<evidence type="ECO:0000256" key="10">
    <source>
        <dbReference type="SAM" id="MobiDB-lite"/>
    </source>
</evidence>
<dbReference type="Pfam" id="PF00041">
    <property type="entry name" value="fn3"/>
    <property type="match status" value="6"/>
</dbReference>
<evidence type="ECO:0000259" key="13">
    <source>
        <dbReference type="PROSITE" id="PS50853"/>
    </source>
</evidence>
<evidence type="ECO:0000256" key="5">
    <source>
        <dbReference type="ARBA" id="ARBA00022989"/>
    </source>
</evidence>
<dbReference type="InterPro" id="IPR036116">
    <property type="entry name" value="FN3_sf"/>
</dbReference>
<organism evidence="14">
    <name type="scientific">Cacopsylla melanoneura</name>
    <dbReference type="NCBI Taxonomy" id="428564"/>
    <lineage>
        <taxon>Eukaryota</taxon>
        <taxon>Metazoa</taxon>
        <taxon>Ecdysozoa</taxon>
        <taxon>Arthropoda</taxon>
        <taxon>Hexapoda</taxon>
        <taxon>Insecta</taxon>
        <taxon>Pterygota</taxon>
        <taxon>Neoptera</taxon>
        <taxon>Paraneoptera</taxon>
        <taxon>Hemiptera</taxon>
        <taxon>Sternorrhyncha</taxon>
        <taxon>Psylloidea</taxon>
        <taxon>Psyllidae</taxon>
        <taxon>Psyllinae</taxon>
        <taxon>Cacopsylla</taxon>
    </lineage>
</organism>
<dbReference type="InterPro" id="IPR003598">
    <property type="entry name" value="Ig_sub2"/>
</dbReference>
<dbReference type="EMBL" id="HBUF01197557">
    <property type="protein sequence ID" value="CAG6660622.1"/>
    <property type="molecule type" value="Transcribed_RNA"/>
</dbReference>
<name>A0A8D8RZR7_9HEMI</name>
<feature type="region of interest" description="Disordered" evidence="10">
    <location>
        <begin position="1263"/>
        <end position="1317"/>
    </location>
</feature>
<feature type="domain" description="Fibronectin type-III" evidence="13">
    <location>
        <begin position="546"/>
        <end position="636"/>
    </location>
</feature>
<keyword evidence="3 11" id="KW-0812">Transmembrane</keyword>
<accession>A0A8D8RZR7</accession>
<dbReference type="SMART" id="SM00408">
    <property type="entry name" value="IGc2"/>
    <property type="match status" value="3"/>
</dbReference>
<comment type="similarity">
    <text evidence="2">Belongs to the immunoglobulin superfamily. DCC family.</text>
</comment>
<dbReference type="GO" id="GO:0030154">
    <property type="term" value="P:cell differentiation"/>
    <property type="evidence" value="ECO:0007669"/>
    <property type="project" value="UniProtKB-ARBA"/>
</dbReference>
<dbReference type="InterPro" id="IPR013098">
    <property type="entry name" value="Ig_I-set"/>
</dbReference>
<keyword evidence="6 11" id="KW-0472">Membrane</keyword>
<dbReference type="InterPro" id="IPR003961">
    <property type="entry name" value="FN3_dom"/>
</dbReference>
<evidence type="ECO:0000313" key="14">
    <source>
        <dbReference type="EMBL" id="CAG6660624.1"/>
    </source>
</evidence>
<dbReference type="Gene3D" id="2.60.40.10">
    <property type="entry name" value="Immunoglobulins"/>
    <property type="match status" value="10"/>
</dbReference>
<dbReference type="SMART" id="SM00409">
    <property type="entry name" value="IG"/>
    <property type="match status" value="4"/>
</dbReference>
<sequence>MLNSLHYLILFYSIGVHNVFGAGITFLLEPRDTTVSPGMSVVLNCKAELRTPSGNKPAQIKWKNLIDGEVTRPAAANGSLILTKLFTSEDARDIEQFQCIASVDNVGTAVSRVASVKRSVAPEFLQQPGNMTSYEGQIAQFPCLVSPNLHARISWLKNKRPFVMAEAQESRMIILPSGTLEIEYVEASDSGVYQCNVSIPGSSRLSDEAYLTVNSPTDLSGHTVPPTFVSKPQNLQVGEGETLTLDCAANGVPRPSITWLKDGLDIDLDDLDSRFSKVGTGSLQITSLQAEDEGNYVCRAGNKEDSVDASATLHVQVPPKFTKLPEDMQARSKDDVELQCRVFGKPQPKVSWLKNGELITQNDYIQISGNNNIRIQGTIKLDSGMFQCIASNLAGNIQASSLLTISDMDSSPSTPPNQLVSTMVTSSPLDSSTGSIEALNESSVLPSAPQSLNAYMVGPRSVALRWQPPALLRGDVLVYCVLYKRDGSDRERAMNATAKAEESIVQGLHPNTSYTFRVVAYNNKGAGLASNPLPVKTEPEDHVPSPPLNLNIPVVGTSSLLVTWEKPAVTNGEIKHYTVYYLEEDTSVERHVVTSQLSYELTGLSHFTLYSVWVVAHNNNGASTTSLELSVQTLSDKPSEPPANVTLEASGASSITVKWHPPSRKGQNGIITGYKLRYKKKDKKDKGETVTTAGDRRLFVISGLNKSTTYQVKLWAMNVNGSGPPTDWFSSETFSQDLGEFTVPDIPASLKARPGGASSILVSWTPPEDQSIMVRGFTLGWGKGVPDEFVKQILDVKQRSDEITGLEPNSDYVISLRAFNEMGDGPQRYEYLRTRNEPPPQAPKALIPPMGLKADVLSPYSMRVSWIDTTLAEQFQQHGEEGRHYLVRYTHLLGAPYPRYKFVNSSVPSVEVNELKPNTQYEFTVKVVRSKKESEWSMIVLNTTQEAAPASAPRDLTVVSKEGDPSVLNLNWQPPKSANGQISGYSILYSSDPITDQWTEESVVGDKMSTNVRGLEPGRIYYFKIKARNSAGSSPYSSTVTWTTPTDIPGNVSGNAQVSNTLILYIVVGTCVAFIFYVVAVVVALCCCKMNSNTERSKKGYVKGSTGVKQQSPAAAQIHPPDLWIHHDQMELKAIEKSSQGSLDLAPTTVIQGEYEPPPVKTSSLNASTPSSNNSLDKHHRAFATSYIGMSQTPSEARPLYPRSQYTGGTTRAHVTVDASGAVDSAYVVHTGLDTNPGPNYGTPHVHPPAHPVAHPVPPTVVDGKVKPRQGHPLKSFTVPAPPPPTSSAPTTPQQKHVLTVRPQGTSSPYKKSSQSALWPSALSESAELSPLKGSYSTEELTQEMANLEGLMKDLDAITASEFKC</sequence>
<keyword evidence="7" id="KW-1015">Disulfide bond</keyword>
<protein>
    <submittedName>
        <fullName evidence="14">Neogenin</fullName>
    </submittedName>
</protein>
<reference evidence="14" key="1">
    <citation type="submission" date="2021-05" db="EMBL/GenBank/DDBJ databases">
        <authorList>
            <person name="Alioto T."/>
            <person name="Alioto T."/>
            <person name="Gomez Garrido J."/>
        </authorList>
    </citation>
    <scope>NUCLEOTIDE SEQUENCE</scope>
</reference>
<dbReference type="InterPro" id="IPR010560">
    <property type="entry name" value="Neogenin_C"/>
</dbReference>
<dbReference type="EMBL" id="HBUF01409995">
    <property type="protein sequence ID" value="CAG6738863.1"/>
    <property type="molecule type" value="Transcribed_RNA"/>
</dbReference>
<dbReference type="PRINTS" id="PR00014">
    <property type="entry name" value="FNTYPEIII"/>
</dbReference>
<dbReference type="SMART" id="SM00060">
    <property type="entry name" value="FN3"/>
    <property type="match status" value="6"/>
</dbReference>
<keyword evidence="8" id="KW-0325">Glycoprotein</keyword>
<evidence type="ECO:0000256" key="11">
    <source>
        <dbReference type="SAM" id="Phobius"/>
    </source>
</evidence>
<dbReference type="Pfam" id="PF06583">
    <property type="entry name" value="Neogenin_C"/>
    <property type="match status" value="2"/>
</dbReference>
<feature type="compositionally biased region" description="Polar residues" evidence="10">
    <location>
        <begin position="1161"/>
        <end position="1175"/>
    </location>
</feature>
<feature type="domain" description="Fibronectin type-III" evidence="13">
    <location>
        <begin position="641"/>
        <end position="737"/>
    </location>
</feature>
<feature type="compositionally biased region" description="Polar residues" evidence="10">
    <location>
        <begin position="1303"/>
        <end position="1315"/>
    </location>
</feature>
<proteinExistence type="inferred from homology"/>